<sequence>MTTDITVSRWDPSVRSGQEIIDEYDGGNSSSRLFERSRIKALAGMVNP</sequence>
<organism evidence="2 3">
    <name type="scientific">Danaus plexippus plexippus</name>
    <dbReference type="NCBI Taxonomy" id="278856"/>
    <lineage>
        <taxon>Eukaryota</taxon>
        <taxon>Metazoa</taxon>
        <taxon>Ecdysozoa</taxon>
        <taxon>Arthropoda</taxon>
        <taxon>Hexapoda</taxon>
        <taxon>Insecta</taxon>
        <taxon>Pterygota</taxon>
        <taxon>Neoptera</taxon>
        <taxon>Endopterygota</taxon>
        <taxon>Lepidoptera</taxon>
        <taxon>Glossata</taxon>
        <taxon>Ditrysia</taxon>
        <taxon>Papilionoidea</taxon>
        <taxon>Nymphalidae</taxon>
        <taxon>Danainae</taxon>
        <taxon>Danaini</taxon>
        <taxon>Danaina</taxon>
        <taxon>Danaus</taxon>
        <taxon>Danaus</taxon>
    </lineage>
</organism>
<protein>
    <submittedName>
        <fullName evidence="2">Spectrin beta chain</fullName>
    </submittedName>
</protein>
<evidence type="ECO:0000313" key="2">
    <source>
        <dbReference type="EMBL" id="OWR49144.1"/>
    </source>
</evidence>
<evidence type="ECO:0000313" key="3">
    <source>
        <dbReference type="Proteomes" id="UP000007151"/>
    </source>
</evidence>
<reference evidence="2" key="2">
    <citation type="submission" date="2012-10" db="EMBL/GenBank/DDBJ databases">
        <title>MonarchBase: the monarch butterfly genome database.</title>
        <authorList>
            <person name="Zhan S."/>
            <person name="Reppert S.M."/>
        </authorList>
    </citation>
    <scope>NUCLEOTIDE SEQUENCE</scope>
    <source>
        <strain evidence="2">F-2</strain>
    </source>
</reference>
<dbReference type="EMBL" id="AGBW02010112">
    <property type="protein sequence ID" value="OWR49144.1"/>
    <property type="molecule type" value="Genomic_DNA"/>
</dbReference>
<dbReference type="Proteomes" id="UP000007151">
    <property type="component" value="Unassembled WGS sequence"/>
</dbReference>
<dbReference type="InParanoid" id="A0A212F5Z1"/>
<reference evidence="2 3" key="1">
    <citation type="journal article" date="2011" name="Cell">
        <title>The monarch butterfly genome yields insights into long-distance migration.</title>
        <authorList>
            <person name="Zhan S."/>
            <person name="Merlin C."/>
            <person name="Boore J.L."/>
            <person name="Reppert S.M."/>
        </authorList>
    </citation>
    <scope>NUCLEOTIDE SEQUENCE [LARGE SCALE GENOMIC DNA]</scope>
    <source>
        <strain evidence="2">F-2</strain>
    </source>
</reference>
<keyword evidence="3" id="KW-1185">Reference proteome</keyword>
<accession>A0A212F5Z1</accession>
<name>A0A212F5Z1_DANPL</name>
<proteinExistence type="predicted"/>
<gene>
    <name evidence="2" type="ORF">KGM_214039</name>
    <name evidence="1" type="ORF">KGM_214041</name>
</gene>
<evidence type="ECO:0000313" key="1">
    <source>
        <dbReference type="EMBL" id="OWR48742.1"/>
    </source>
</evidence>
<dbReference type="KEGG" id="dpl:KGM_214041"/>
<dbReference type="STRING" id="278856.A0A212F5Z1"/>
<comment type="caution">
    <text evidence="2">The sequence shown here is derived from an EMBL/GenBank/DDBJ whole genome shotgun (WGS) entry which is preliminary data.</text>
</comment>
<dbReference type="AlphaFoldDB" id="A0A212F5Z1"/>
<dbReference type="EMBL" id="AGBW02010317">
    <property type="protein sequence ID" value="OWR48742.1"/>
    <property type="molecule type" value="Genomic_DNA"/>
</dbReference>
<dbReference type="KEGG" id="dpl:KGM_214039"/>